<sequence>MRSSLAMRQEILDAFFDGIQYSSMHSHQAIYMFDYQSDRALYISPACEILLNKCGALKVFELTYNIFLEQIVCGSTGWIHDANTAAINFFKCLSTEEYRQYILSYNFYLKSYNSSNLVCHRLTPIQLTDTGNVHWLLGSFSLSSHNTIGHIRISKSGSSVYWKYSENERKWTEKKGIILSNLEKKIILLSAQGVQEQEIAKMLHISTPLLKFRKRELFIRLKVNNISKAILRAINYHLL</sequence>
<dbReference type="SUPFAM" id="SSF46894">
    <property type="entry name" value="C-terminal effector domain of the bipartite response regulators"/>
    <property type="match status" value="1"/>
</dbReference>
<feature type="domain" description="HTH luxR-type" evidence="1">
    <location>
        <begin position="178"/>
        <end position="232"/>
    </location>
</feature>
<dbReference type="OrthoDB" id="1727128at2"/>
<dbReference type="Gene3D" id="3.30.450.20">
    <property type="entry name" value="PAS domain"/>
    <property type="match status" value="1"/>
</dbReference>
<name>A0A1D3UKB5_TANFO</name>
<dbReference type="OMA" id="SHNTIGH"/>
<dbReference type="EMBL" id="FMMM01000037">
    <property type="protein sequence ID" value="SCQ20551.1"/>
    <property type="molecule type" value="Genomic_DNA"/>
</dbReference>
<protein>
    <recommendedName>
        <fullName evidence="1">HTH luxR-type domain-containing protein</fullName>
    </recommendedName>
</protein>
<proteinExistence type="predicted"/>
<dbReference type="Pfam" id="PF00196">
    <property type="entry name" value="GerE"/>
    <property type="match status" value="1"/>
</dbReference>
<dbReference type="InterPro" id="IPR000792">
    <property type="entry name" value="Tscrpt_reg_LuxR_C"/>
</dbReference>
<organism evidence="2 3">
    <name type="scientific">Tannerella forsythia</name>
    <name type="common">Bacteroides forsythus</name>
    <dbReference type="NCBI Taxonomy" id="28112"/>
    <lineage>
        <taxon>Bacteria</taxon>
        <taxon>Pseudomonadati</taxon>
        <taxon>Bacteroidota</taxon>
        <taxon>Bacteroidia</taxon>
        <taxon>Bacteroidales</taxon>
        <taxon>Tannerellaceae</taxon>
        <taxon>Tannerella</taxon>
    </lineage>
</organism>
<dbReference type="InterPro" id="IPR016032">
    <property type="entry name" value="Sig_transdc_resp-reg_C-effctor"/>
</dbReference>
<accession>A0A1D3UKB5</accession>
<evidence type="ECO:0000313" key="2">
    <source>
        <dbReference type="EMBL" id="SCQ20551.1"/>
    </source>
</evidence>
<dbReference type="GO" id="GO:0003677">
    <property type="term" value="F:DNA binding"/>
    <property type="evidence" value="ECO:0007669"/>
    <property type="project" value="InterPro"/>
</dbReference>
<dbReference type="GO" id="GO:0006355">
    <property type="term" value="P:regulation of DNA-templated transcription"/>
    <property type="evidence" value="ECO:0007669"/>
    <property type="project" value="InterPro"/>
</dbReference>
<gene>
    <name evidence="2" type="ORF">TFUB20_01077</name>
</gene>
<evidence type="ECO:0000313" key="3">
    <source>
        <dbReference type="Proteomes" id="UP000182057"/>
    </source>
</evidence>
<dbReference type="AlphaFoldDB" id="A0A1D3UKB5"/>
<dbReference type="Gene3D" id="1.10.10.10">
    <property type="entry name" value="Winged helix-like DNA-binding domain superfamily/Winged helix DNA-binding domain"/>
    <property type="match status" value="1"/>
</dbReference>
<evidence type="ECO:0000259" key="1">
    <source>
        <dbReference type="Pfam" id="PF00196"/>
    </source>
</evidence>
<reference evidence="2 3" key="1">
    <citation type="submission" date="2016-09" db="EMBL/GenBank/DDBJ databases">
        <authorList>
            <person name="Capua I."/>
            <person name="De Benedictis P."/>
            <person name="Joannis T."/>
            <person name="Lombin L.H."/>
            <person name="Cattoli G."/>
        </authorList>
    </citation>
    <scope>NUCLEOTIDE SEQUENCE [LARGE SCALE GENOMIC DNA]</scope>
    <source>
        <strain evidence="2 3">UB20</strain>
    </source>
</reference>
<dbReference type="Proteomes" id="UP000182057">
    <property type="component" value="Unassembled WGS sequence"/>
</dbReference>
<dbReference type="InterPro" id="IPR036388">
    <property type="entry name" value="WH-like_DNA-bd_sf"/>
</dbReference>